<protein>
    <recommendedName>
        <fullName evidence="2">Transgelin</fullName>
    </recommendedName>
</protein>
<dbReference type="GO" id="GO:0051015">
    <property type="term" value="F:actin filament binding"/>
    <property type="evidence" value="ECO:0007669"/>
    <property type="project" value="TreeGrafter"/>
</dbReference>
<evidence type="ECO:0000256" key="3">
    <source>
        <dbReference type="SAM" id="MobiDB-lite"/>
    </source>
</evidence>
<dbReference type="PANTHER" id="PTHR47385:SF5">
    <property type="entry name" value="TRANSGELIN"/>
    <property type="match status" value="1"/>
</dbReference>
<accession>R9THY8</accession>
<evidence type="ECO:0000259" key="4">
    <source>
        <dbReference type="PROSITE" id="PS50021"/>
    </source>
</evidence>
<dbReference type="GO" id="GO:0015629">
    <property type="term" value="C:actin cytoskeleton"/>
    <property type="evidence" value="ECO:0007669"/>
    <property type="project" value="TreeGrafter"/>
</dbReference>
<reference evidence="5" key="1">
    <citation type="journal article" date="2013" name="J. Exp. Mar. Biol. Ecol.">
        <title>An improved method for achieving high-quality RNA for copepod gene transcriptomic studies.</title>
        <authorList>
            <person name="Zhang H."/>
            <person name="Finiguerra M."/>
            <person name="Dam H.G."/>
            <person name="Huang Y."/>
            <person name="Xu D."/>
            <person name="Liu G."/>
            <person name="Lin S."/>
        </authorList>
    </citation>
    <scope>NUCLEOTIDE SEQUENCE</scope>
</reference>
<feature type="domain" description="Calponin-homology (CH)" evidence="4">
    <location>
        <begin position="24"/>
        <end position="137"/>
    </location>
</feature>
<dbReference type="GO" id="GO:0007015">
    <property type="term" value="P:actin filament organization"/>
    <property type="evidence" value="ECO:0007669"/>
    <property type="project" value="TreeGrafter"/>
</dbReference>
<dbReference type="InterPro" id="IPR000557">
    <property type="entry name" value="Calponin_repeat"/>
</dbReference>
<organism evidence="5">
    <name type="scientific">Acartia pacifica</name>
    <name type="common">Copepod</name>
    <dbReference type="NCBI Taxonomy" id="335913"/>
    <lineage>
        <taxon>Eukaryota</taxon>
        <taxon>Metazoa</taxon>
        <taxon>Ecdysozoa</taxon>
        <taxon>Arthropoda</taxon>
        <taxon>Crustacea</taxon>
        <taxon>Multicrustacea</taxon>
        <taxon>Hexanauplia</taxon>
        <taxon>Copepoda</taxon>
        <taxon>Calanoida</taxon>
        <taxon>Acartiidae</taxon>
        <taxon>Acartia</taxon>
    </lineage>
</organism>
<dbReference type="PANTHER" id="PTHR47385">
    <property type="entry name" value="CALPONIN"/>
    <property type="match status" value="1"/>
</dbReference>
<dbReference type="Pfam" id="PF00402">
    <property type="entry name" value="Calponin"/>
    <property type="match status" value="1"/>
</dbReference>
<feature type="region of interest" description="Disordered" evidence="3">
    <location>
        <begin position="178"/>
        <end position="209"/>
    </location>
</feature>
<dbReference type="SUPFAM" id="SSF47576">
    <property type="entry name" value="Calponin-homology domain, CH-domain"/>
    <property type="match status" value="1"/>
</dbReference>
<dbReference type="InterPro" id="IPR050606">
    <property type="entry name" value="Calponin-like"/>
</dbReference>
<dbReference type="PROSITE" id="PS51122">
    <property type="entry name" value="CALPONIN_2"/>
    <property type="match status" value="1"/>
</dbReference>
<sequence>MAFHGPSYGLSRELHMKSQSKFNMDRARECMMWVEEVLGKKMEPESSEMKDQYEFANILKNGVILCELINAIEPGSVKKINTMNAPFKQRENIEMYLKACTNYGLKEQDLFQVNDLYENKNLYMIVDNFYSLGGLTQKKGWTGPVLGVKVASENKRNFDDGVLKAGRSVIGLQYGSNKGASQAGMTPYGATRQIRPEDLQKRSTEPDRT</sequence>
<dbReference type="Gene3D" id="1.10.418.10">
    <property type="entry name" value="Calponin-like domain"/>
    <property type="match status" value="1"/>
</dbReference>
<dbReference type="InterPro" id="IPR001715">
    <property type="entry name" value="CH_dom"/>
</dbReference>
<comment type="similarity">
    <text evidence="1 2">Belongs to the calponin family.</text>
</comment>
<dbReference type="Pfam" id="PF00307">
    <property type="entry name" value="CH"/>
    <property type="match status" value="1"/>
</dbReference>
<evidence type="ECO:0000313" key="5">
    <source>
        <dbReference type="EMBL" id="AGN29587.1"/>
    </source>
</evidence>
<proteinExistence type="evidence at transcript level"/>
<dbReference type="PROSITE" id="PS01052">
    <property type="entry name" value="CALPONIN_1"/>
    <property type="match status" value="1"/>
</dbReference>
<feature type="compositionally biased region" description="Basic and acidic residues" evidence="3">
    <location>
        <begin position="194"/>
        <end position="209"/>
    </location>
</feature>
<dbReference type="EMBL" id="KC989813">
    <property type="protein sequence ID" value="AGN29586.1"/>
    <property type="molecule type" value="mRNA"/>
</dbReference>
<name>R9THY8_ACAPC</name>
<dbReference type="InterPro" id="IPR003096">
    <property type="entry name" value="SM22_calponin"/>
</dbReference>
<dbReference type="InterPro" id="IPR036872">
    <property type="entry name" value="CH_dom_sf"/>
</dbReference>
<dbReference type="EMBL" id="KC989814">
    <property type="protein sequence ID" value="AGN29587.1"/>
    <property type="molecule type" value="mRNA"/>
</dbReference>
<dbReference type="SMART" id="SM00033">
    <property type="entry name" value="CH"/>
    <property type="match status" value="1"/>
</dbReference>
<dbReference type="PROSITE" id="PS50021">
    <property type="entry name" value="CH"/>
    <property type="match status" value="1"/>
</dbReference>
<dbReference type="AlphaFoldDB" id="R9THY8"/>
<evidence type="ECO:0000256" key="1">
    <source>
        <dbReference type="ARBA" id="ARBA00009631"/>
    </source>
</evidence>
<dbReference type="PRINTS" id="PR00888">
    <property type="entry name" value="SM22CALPONIN"/>
</dbReference>
<evidence type="ECO:0000256" key="2">
    <source>
        <dbReference type="RuleBase" id="RU361224"/>
    </source>
</evidence>